<organism evidence="2">
    <name type="scientific">marine sediment metagenome</name>
    <dbReference type="NCBI Taxonomy" id="412755"/>
    <lineage>
        <taxon>unclassified sequences</taxon>
        <taxon>metagenomes</taxon>
        <taxon>ecological metagenomes</taxon>
    </lineage>
</organism>
<accession>A0A0F9F6K5</accession>
<name>A0A0F9F6K5_9ZZZZ</name>
<dbReference type="AlphaFoldDB" id="A0A0F9F6K5"/>
<comment type="caution">
    <text evidence="2">The sequence shown here is derived from an EMBL/GenBank/DDBJ whole genome shotgun (WGS) entry which is preliminary data.</text>
</comment>
<feature type="coiled-coil region" evidence="1">
    <location>
        <begin position="24"/>
        <end position="51"/>
    </location>
</feature>
<keyword evidence="1" id="KW-0175">Coiled coil</keyword>
<dbReference type="EMBL" id="LAZR01033931">
    <property type="protein sequence ID" value="KKL46707.1"/>
    <property type="molecule type" value="Genomic_DNA"/>
</dbReference>
<evidence type="ECO:0000313" key="2">
    <source>
        <dbReference type="EMBL" id="KKL46707.1"/>
    </source>
</evidence>
<evidence type="ECO:0000256" key="1">
    <source>
        <dbReference type="SAM" id="Coils"/>
    </source>
</evidence>
<gene>
    <name evidence="2" type="ORF">LCGC14_2342860</name>
</gene>
<protein>
    <submittedName>
        <fullName evidence="2">Uncharacterized protein</fullName>
    </submittedName>
</protein>
<sequence>MSKVEIIDLPCCPVCGCNSCDCGAKEYYDEVIRLQAKIEKLEELLEKILKREACTWCGGFFRYPKHIKCKKNECPTHGYPVVCKPCGHDYTDKQLKELGLERAHYPLL</sequence>
<reference evidence="2" key="1">
    <citation type="journal article" date="2015" name="Nature">
        <title>Complex archaea that bridge the gap between prokaryotes and eukaryotes.</title>
        <authorList>
            <person name="Spang A."/>
            <person name="Saw J.H."/>
            <person name="Jorgensen S.L."/>
            <person name="Zaremba-Niedzwiedzka K."/>
            <person name="Martijn J."/>
            <person name="Lind A.E."/>
            <person name="van Eijk R."/>
            <person name="Schleper C."/>
            <person name="Guy L."/>
            <person name="Ettema T.J."/>
        </authorList>
    </citation>
    <scope>NUCLEOTIDE SEQUENCE</scope>
</reference>
<proteinExistence type="predicted"/>